<feature type="transmembrane region" description="Helical" evidence="1">
    <location>
        <begin position="75"/>
        <end position="92"/>
    </location>
</feature>
<keyword evidence="1" id="KW-0812">Transmembrane</keyword>
<organism evidence="2 3">
    <name type="scientific">Caerostris extrusa</name>
    <name type="common">Bark spider</name>
    <name type="synonym">Caerostris bankana</name>
    <dbReference type="NCBI Taxonomy" id="172846"/>
    <lineage>
        <taxon>Eukaryota</taxon>
        <taxon>Metazoa</taxon>
        <taxon>Ecdysozoa</taxon>
        <taxon>Arthropoda</taxon>
        <taxon>Chelicerata</taxon>
        <taxon>Arachnida</taxon>
        <taxon>Araneae</taxon>
        <taxon>Araneomorphae</taxon>
        <taxon>Entelegynae</taxon>
        <taxon>Araneoidea</taxon>
        <taxon>Araneidae</taxon>
        <taxon>Caerostris</taxon>
    </lineage>
</organism>
<keyword evidence="1" id="KW-1133">Transmembrane helix</keyword>
<keyword evidence="1" id="KW-0472">Membrane</keyword>
<reference evidence="2 3" key="1">
    <citation type="submission" date="2021-06" db="EMBL/GenBank/DDBJ databases">
        <title>Caerostris extrusa draft genome.</title>
        <authorList>
            <person name="Kono N."/>
            <person name="Arakawa K."/>
        </authorList>
    </citation>
    <scope>NUCLEOTIDE SEQUENCE [LARGE SCALE GENOMIC DNA]</scope>
</reference>
<sequence length="134" mass="15304">MRKTAPAILTLMSQVRVLIVKMIPPSECTRKKSQQSHIFKISLCDAVIIKGGDTETIMVYSVGTIFDTSSGGTKAIFRAILFFFQILFPIAFPTRHLRRSSKQQAKQIQKSQIKKQRQKNPLFDLLLIIYAFEQ</sequence>
<evidence type="ECO:0000313" key="3">
    <source>
        <dbReference type="Proteomes" id="UP001054945"/>
    </source>
</evidence>
<proteinExistence type="predicted"/>
<dbReference type="EMBL" id="BPLR01010771">
    <property type="protein sequence ID" value="GIY41884.1"/>
    <property type="molecule type" value="Genomic_DNA"/>
</dbReference>
<dbReference type="Proteomes" id="UP001054945">
    <property type="component" value="Unassembled WGS sequence"/>
</dbReference>
<evidence type="ECO:0000256" key="1">
    <source>
        <dbReference type="SAM" id="Phobius"/>
    </source>
</evidence>
<dbReference type="AlphaFoldDB" id="A0AAV4T6P7"/>
<accession>A0AAV4T6P7</accession>
<protein>
    <submittedName>
        <fullName evidence="2">Uncharacterized protein</fullName>
    </submittedName>
</protein>
<gene>
    <name evidence="2" type="ORF">CEXT_720001</name>
</gene>
<comment type="caution">
    <text evidence="2">The sequence shown here is derived from an EMBL/GenBank/DDBJ whole genome shotgun (WGS) entry which is preliminary data.</text>
</comment>
<evidence type="ECO:0000313" key="2">
    <source>
        <dbReference type="EMBL" id="GIY41884.1"/>
    </source>
</evidence>
<keyword evidence="3" id="KW-1185">Reference proteome</keyword>
<name>A0AAV4T6P7_CAEEX</name>